<gene>
    <name evidence="1" type="ORF">CHYS00102_LOCUS14803</name>
</gene>
<evidence type="ECO:0000313" key="1">
    <source>
        <dbReference type="EMBL" id="CAD8887605.1"/>
    </source>
</evidence>
<protein>
    <submittedName>
        <fullName evidence="1">Uncharacterized protein</fullName>
    </submittedName>
</protein>
<dbReference type="SUPFAM" id="SSF48371">
    <property type="entry name" value="ARM repeat"/>
    <property type="match status" value="1"/>
</dbReference>
<dbReference type="EMBL" id="HBFR01020554">
    <property type="protein sequence ID" value="CAD8887605.1"/>
    <property type="molecule type" value="Transcribed_RNA"/>
</dbReference>
<organism evidence="1">
    <name type="scientific">Corethron hystrix</name>
    <dbReference type="NCBI Taxonomy" id="216773"/>
    <lineage>
        <taxon>Eukaryota</taxon>
        <taxon>Sar</taxon>
        <taxon>Stramenopiles</taxon>
        <taxon>Ochrophyta</taxon>
        <taxon>Bacillariophyta</taxon>
        <taxon>Coscinodiscophyceae</taxon>
        <taxon>Corethrophycidae</taxon>
        <taxon>Corethrales</taxon>
        <taxon>Corethraceae</taxon>
        <taxon>Corethron</taxon>
    </lineage>
</organism>
<sequence length="457" mass="50879">MFTGWSQVIGKSSDGKFEGDFTALSNATKTIFLLSEVEELKPNLVRHDSIVKRLIEIVNNRDVGNAREDAMHSIICLLFHKKNAVEMVKSPELLSMLTEVAIHREEEEQIRRWSGVAMWNLACCPYNKIMMASRTDCLRAILYLLKSACSFLIGYALSIVKQLTTEEENVIILIRYNSGSLFRSIVNIALVYDNNMGIALKAVHSLQFMISKNTAIEACKNSPLSEKNGGLLVTLTSLTINSPEMEIRNLALSQLSTMTIVLAEKMYQVDTLLQCVLSLLKSGKGKAVTVSLAALRKLYAKSENHLFLVNCIGLLDAVGNFILYNVETRQPERAENIMALDLLASLTCDKKCCMAVAGSEAIQSAIEQMMQMYTGGEACEYASTINSRLRKSYTQTEETLLKKKDSIVKSLPDTMRTFQRAIIGSCQNDAFQKTLMGSCQNHGSCGKKEYVDSFMVE</sequence>
<dbReference type="InterPro" id="IPR016024">
    <property type="entry name" value="ARM-type_fold"/>
</dbReference>
<reference evidence="1" key="1">
    <citation type="submission" date="2021-01" db="EMBL/GenBank/DDBJ databases">
        <authorList>
            <person name="Corre E."/>
            <person name="Pelletier E."/>
            <person name="Niang G."/>
            <person name="Scheremetjew M."/>
            <person name="Finn R."/>
            <person name="Kale V."/>
            <person name="Holt S."/>
            <person name="Cochrane G."/>
            <person name="Meng A."/>
            <person name="Brown T."/>
            <person name="Cohen L."/>
        </authorList>
    </citation>
    <scope>NUCLEOTIDE SEQUENCE</scope>
    <source>
        <strain evidence="1">308</strain>
    </source>
</reference>
<name>A0A7S1BHI9_9STRA</name>
<dbReference type="AlphaFoldDB" id="A0A7S1BHI9"/>
<proteinExistence type="predicted"/>
<accession>A0A7S1BHI9</accession>
<dbReference type="Gene3D" id="1.25.10.10">
    <property type="entry name" value="Leucine-rich Repeat Variant"/>
    <property type="match status" value="1"/>
</dbReference>
<dbReference type="InterPro" id="IPR011989">
    <property type="entry name" value="ARM-like"/>
</dbReference>